<gene>
    <name evidence="1" type="ORF">GAK35_01044</name>
</gene>
<sequence length="331" mass="36530">MSADLIATALKDILAEKQDHVAGSIAHMRMERVEAVLRLLEQQASAKEAPAVMDGELRVVGWLTDWPEEPELGHTYTEHKVLHARSLELVTKGAAIAYGQECARKAGDGQAVMELKQVYEAFGIGEQARTMPTLLMNIENARRRSECLWAIEREFFTKEVPVEDWLAEEPGDTHEECPLMWGAGREEYVEQFRAALAELTAAPAAVAQEPVAVPKGWKMVPIEPDDAMQAAGPGAIRFDTTVLNKMWTANAVYRAMIAAAPIPPAAQAGDAADTARLDFITTFGVPWSVQWMKKGDKPVRFRMVDDGDPWGQWHPTARAAIDVAMMAKDKP</sequence>
<evidence type="ECO:0000313" key="2">
    <source>
        <dbReference type="Proteomes" id="UP000462435"/>
    </source>
</evidence>
<comment type="caution">
    <text evidence="1">The sequence shown here is derived from an EMBL/GenBank/DDBJ whole genome shotgun (WGS) entry which is preliminary data.</text>
</comment>
<reference evidence="2" key="1">
    <citation type="journal article" date="2020" name="MBio">
        <title>Horizontal gene transfer to a defensive symbiont with a reduced genome amongst a multipartite beetle microbiome.</title>
        <authorList>
            <person name="Waterworth S.C."/>
            <person name="Florez L.V."/>
            <person name="Rees E.R."/>
            <person name="Hertweck C."/>
            <person name="Kaltenpoth M."/>
            <person name="Kwan J.C."/>
        </authorList>
    </citation>
    <scope>NUCLEOTIDE SEQUENCE [LARGE SCALE GENOMIC DNA]</scope>
</reference>
<proteinExistence type="predicted"/>
<dbReference type="AlphaFoldDB" id="A0A7V8JVJ7"/>
<evidence type="ECO:0000313" key="1">
    <source>
        <dbReference type="EMBL" id="KAF1046359.1"/>
    </source>
</evidence>
<organism evidence="1 2">
    <name type="scientific">Herbaspirillum frisingense</name>
    <dbReference type="NCBI Taxonomy" id="92645"/>
    <lineage>
        <taxon>Bacteria</taxon>
        <taxon>Pseudomonadati</taxon>
        <taxon>Pseudomonadota</taxon>
        <taxon>Betaproteobacteria</taxon>
        <taxon>Burkholderiales</taxon>
        <taxon>Oxalobacteraceae</taxon>
        <taxon>Herbaspirillum</taxon>
    </lineage>
</organism>
<dbReference type="Proteomes" id="UP000462435">
    <property type="component" value="Unassembled WGS sequence"/>
</dbReference>
<name>A0A7V8JVJ7_9BURK</name>
<dbReference type="EMBL" id="WNDX01000021">
    <property type="protein sequence ID" value="KAF1046359.1"/>
    <property type="molecule type" value="Genomic_DNA"/>
</dbReference>
<protein>
    <submittedName>
        <fullName evidence="1">Uncharacterized protein</fullName>
    </submittedName>
</protein>
<accession>A0A7V8JVJ7</accession>